<name>A0ABN3CQJ4_9ACTN</name>
<dbReference type="EMBL" id="BAAAQX010000022">
    <property type="protein sequence ID" value="GAA2211711.1"/>
    <property type="molecule type" value="Genomic_DNA"/>
</dbReference>
<accession>A0ABN3CQJ4</accession>
<organism evidence="1 2">
    <name type="scientific">Nonomuraea monospora</name>
    <dbReference type="NCBI Taxonomy" id="568818"/>
    <lineage>
        <taxon>Bacteria</taxon>
        <taxon>Bacillati</taxon>
        <taxon>Actinomycetota</taxon>
        <taxon>Actinomycetes</taxon>
        <taxon>Streptosporangiales</taxon>
        <taxon>Streptosporangiaceae</taxon>
        <taxon>Nonomuraea</taxon>
    </lineage>
</organism>
<reference evidence="1 2" key="1">
    <citation type="journal article" date="2019" name="Int. J. Syst. Evol. Microbiol.">
        <title>The Global Catalogue of Microorganisms (GCM) 10K type strain sequencing project: providing services to taxonomists for standard genome sequencing and annotation.</title>
        <authorList>
            <consortium name="The Broad Institute Genomics Platform"/>
            <consortium name="The Broad Institute Genome Sequencing Center for Infectious Disease"/>
            <person name="Wu L."/>
            <person name="Ma J."/>
        </authorList>
    </citation>
    <scope>NUCLEOTIDE SEQUENCE [LARGE SCALE GENOMIC DNA]</scope>
    <source>
        <strain evidence="1 2">JCM 16114</strain>
    </source>
</reference>
<evidence type="ECO:0000313" key="1">
    <source>
        <dbReference type="EMBL" id="GAA2211711.1"/>
    </source>
</evidence>
<proteinExistence type="predicted"/>
<protein>
    <submittedName>
        <fullName evidence="1">Uncharacterized protein</fullName>
    </submittedName>
</protein>
<evidence type="ECO:0000313" key="2">
    <source>
        <dbReference type="Proteomes" id="UP001499843"/>
    </source>
</evidence>
<sequence>MQAVGRDPTAQHDDDGPSLVKQVAEVCTVAEKLRLQAREIQAEARRVVATGKRIRRDLAEQRERLRAGYREVRLRRAARDWGEA</sequence>
<gene>
    <name evidence="1" type="ORF">GCM10009850_071710</name>
</gene>
<dbReference type="Proteomes" id="UP001499843">
    <property type="component" value="Unassembled WGS sequence"/>
</dbReference>
<keyword evidence="2" id="KW-1185">Reference proteome</keyword>
<comment type="caution">
    <text evidence="1">The sequence shown here is derived from an EMBL/GenBank/DDBJ whole genome shotgun (WGS) entry which is preliminary data.</text>
</comment>